<dbReference type="InterPro" id="IPR008144">
    <property type="entry name" value="Guanylate_kin-like_dom"/>
</dbReference>
<dbReference type="Proteomes" id="UP000050501">
    <property type="component" value="Unassembled WGS sequence"/>
</dbReference>
<evidence type="ECO:0000256" key="9">
    <source>
        <dbReference type="ARBA" id="ARBA00022777"/>
    </source>
</evidence>
<keyword evidence="6 13" id="KW-0963">Cytoplasm</keyword>
<dbReference type="STRING" id="229921.ADN01_14080"/>
<dbReference type="GO" id="GO:0005829">
    <property type="term" value="C:cytosol"/>
    <property type="evidence" value="ECO:0007669"/>
    <property type="project" value="TreeGrafter"/>
</dbReference>
<dbReference type="PROSITE" id="PS50052">
    <property type="entry name" value="GUANYLATE_KINASE_2"/>
    <property type="match status" value="1"/>
</dbReference>
<dbReference type="InterPro" id="IPR027417">
    <property type="entry name" value="P-loop_NTPase"/>
</dbReference>
<reference evidence="15 16" key="1">
    <citation type="submission" date="2015-07" db="EMBL/GenBank/DDBJ databases">
        <title>Genome sequence of Levilinea saccharolytica DSM 16555.</title>
        <authorList>
            <person name="Hemp J."/>
            <person name="Ward L.M."/>
            <person name="Pace L.A."/>
            <person name="Fischer W.W."/>
        </authorList>
    </citation>
    <scope>NUCLEOTIDE SEQUENCE [LARGE SCALE GENOMIC DNA]</scope>
    <source>
        <strain evidence="15 16">KIBI-1</strain>
    </source>
</reference>
<comment type="subcellular location">
    <subcellularLocation>
        <location evidence="2 13">Cytoplasm</location>
    </subcellularLocation>
</comment>
<dbReference type="SUPFAM" id="SSF52540">
    <property type="entry name" value="P-loop containing nucleoside triphosphate hydrolases"/>
    <property type="match status" value="1"/>
</dbReference>
<dbReference type="PANTHER" id="PTHR23117:SF13">
    <property type="entry name" value="GUANYLATE KINASE"/>
    <property type="match status" value="1"/>
</dbReference>
<comment type="catalytic activity">
    <reaction evidence="12 13">
        <text>GMP + ATP = GDP + ADP</text>
        <dbReference type="Rhea" id="RHEA:20780"/>
        <dbReference type="ChEBI" id="CHEBI:30616"/>
        <dbReference type="ChEBI" id="CHEBI:58115"/>
        <dbReference type="ChEBI" id="CHEBI:58189"/>
        <dbReference type="ChEBI" id="CHEBI:456216"/>
        <dbReference type="EC" id="2.7.4.8"/>
    </reaction>
</comment>
<dbReference type="EC" id="2.7.4.8" evidence="4 13"/>
<dbReference type="EMBL" id="LGCM01000047">
    <property type="protein sequence ID" value="KPL79642.1"/>
    <property type="molecule type" value="Genomic_DNA"/>
</dbReference>
<evidence type="ECO:0000313" key="16">
    <source>
        <dbReference type="Proteomes" id="UP000050501"/>
    </source>
</evidence>
<dbReference type="FunFam" id="3.30.63.10:FF:000005">
    <property type="entry name" value="Guanylate kinase"/>
    <property type="match status" value="1"/>
</dbReference>
<dbReference type="GO" id="GO:0005524">
    <property type="term" value="F:ATP binding"/>
    <property type="evidence" value="ECO:0007669"/>
    <property type="project" value="UniProtKB-UniRule"/>
</dbReference>
<evidence type="ECO:0000256" key="7">
    <source>
        <dbReference type="ARBA" id="ARBA00022679"/>
    </source>
</evidence>
<evidence type="ECO:0000256" key="3">
    <source>
        <dbReference type="ARBA" id="ARBA00005790"/>
    </source>
</evidence>
<dbReference type="AlphaFoldDB" id="A0A0N8GP16"/>
<keyword evidence="9 13" id="KW-0418">Kinase</keyword>
<evidence type="ECO:0000256" key="4">
    <source>
        <dbReference type="ARBA" id="ARBA00012961"/>
    </source>
</evidence>
<evidence type="ECO:0000256" key="6">
    <source>
        <dbReference type="ARBA" id="ARBA00022490"/>
    </source>
</evidence>
<feature type="binding site" evidence="13">
    <location>
        <begin position="22"/>
        <end position="29"/>
    </location>
    <ligand>
        <name>ATP</name>
        <dbReference type="ChEBI" id="CHEBI:30616"/>
    </ligand>
</feature>
<comment type="caution">
    <text evidence="15">The sequence shown here is derived from an EMBL/GenBank/DDBJ whole genome shotgun (WGS) entry which is preliminary data.</text>
</comment>
<evidence type="ECO:0000256" key="1">
    <source>
        <dbReference type="ARBA" id="ARBA00003531"/>
    </source>
</evidence>
<dbReference type="CDD" id="cd00071">
    <property type="entry name" value="GMPK"/>
    <property type="match status" value="1"/>
</dbReference>
<evidence type="ECO:0000256" key="8">
    <source>
        <dbReference type="ARBA" id="ARBA00022741"/>
    </source>
</evidence>
<dbReference type="PANTHER" id="PTHR23117">
    <property type="entry name" value="GUANYLATE KINASE-RELATED"/>
    <property type="match status" value="1"/>
</dbReference>
<evidence type="ECO:0000313" key="15">
    <source>
        <dbReference type="EMBL" id="KPL79642.1"/>
    </source>
</evidence>
<comment type="function">
    <text evidence="1 13">Essential for recycling GMP and indirectly, cGMP.</text>
</comment>
<gene>
    <name evidence="13 15" type="primary">gmk</name>
    <name evidence="15" type="ORF">ADN01_14080</name>
</gene>
<accession>A0A0N8GP16</accession>
<dbReference type="SMART" id="SM00072">
    <property type="entry name" value="GuKc"/>
    <property type="match status" value="1"/>
</dbReference>
<proteinExistence type="inferred from homology"/>
<keyword evidence="7 13" id="KW-0808">Transferase</keyword>
<protein>
    <recommendedName>
        <fullName evidence="5 13">Guanylate kinase</fullName>
        <ecNumber evidence="4 13">2.7.4.8</ecNumber>
    </recommendedName>
    <alternativeName>
        <fullName evidence="11 13">GMP kinase</fullName>
    </alternativeName>
</protein>
<dbReference type="PATRIC" id="fig|229921.5.peg.1621"/>
<dbReference type="NCBIfam" id="TIGR03263">
    <property type="entry name" value="guanyl_kin"/>
    <property type="match status" value="1"/>
</dbReference>
<comment type="similarity">
    <text evidence="3 13">Belongs to the guanylate kinase family.</text>
</comment>
<dbReference type="Pfam" id="PF00625">
    <property type="entry name" value="Guanylate_kin"/>
    <property type="match status" value="1"/>
</dbReference>
<evidence type="ECO:0000256" key="2">
    <source>
        <dbReference type="ARBA" id="ARBA00004496"/>
    </source>
</evidence>
<keyword evidence="16" id="KW-1185">Reference proteome</keyword>
<evidence type="ECO:0000256" key="10">
    <source>
        <dbReference type="ARBA" id="ARBA00022840"/>
    </source>
</evidence>
<keyword evidence="8 13" id="KW-0547">Nucleotide-binding</keyword>
<evidence type="ECO:0000256" key="11">
    <source>
        <dbReference type="ARBA" id="ARBA00030128"/>
    </source>
</evidence>
<evidence type="ECO:0000256" key="12">
    <source>
        <dbReference type="ARBA" id="ARBA00048594"/>
    </source>
</evidence>
<organism evidence="15 16">
    <name type="scientific">Levilinea saccharolytica</name>
    <dbReference type="NCBI Taxonomy" id="229921"/>
    <lineage>
        <taxon>Bacteria</taxon>
        <taxon>Bacillati</taxon>
        <taxon>Chloroflexota</taxon>
        <taxon>Anaerolineae</taxon>
        <taxon>Anaerolineales</taxon>
        <taxon>Anaerolineaceae</taxon>
        <taxon>Levilinea</taxon>
    </lineage>
</organism>
<evidence type="ECO:0000256" key="13">
    <source>
        <dbReference type="HAMAP-Rule" id="MF_00328"/>
    </source>
</evidence>
<dbReference type="InterPro" id="IPR008145">
    <property type="entry name" value="GK/Ca_channel_bsu"/>
</dbReference>
<dbReference type="Gene3D" id="3.40.50.300">
    <property type="entry name" value="P-loop containing nucleotide triphosphate hydrolases"/>
    <property type="match status" value="1"/>
</dbReference>
<evidence type="ECO:0000256" key="5">
    <source>
        <dbReference type="ARBA" id="ARBA00016296"/>
    </source>
</evidence>
<dbReference type="InterPro" id="IPR017665">
    <property type="entry name" value="Guanylate_kinase"/>
</dbReference>
<dbReference type="HAMAP" id="MF_00328">
    <property type="entry name" value="Guanylate_kinase"/>
    <property type="match status" value="1"/>
</dbReference>
<keyword evidence="10 13" id="KW-0067">ATP-binding</keyword>
<dbReference type="Gene3D" id="3.30.63.10">
    <property type="entry name" value="Guanylate Kinase phosphate binding domain"/>
    <property type="match status" value="1"/>
</dbReference>
<name>A0A0N8GP16_9CHLR</name>
<evidence type="ECO:0000259" key="14">
    <source>
        <dbReference type="PROSITE" id="PS50052"/>
    </source>
</evidence>
<feature type="domain" description="Guanylate kinase-like" evidence="14">
    <location>
        <begin position="15"/>
        <end position="195"/>
    </location>
</feature>
<sequence>MEETVHLRNLHQPQPLLVVISGPSGAGKDAVVKALKQTNYSFHFVVTTTDREPRPGEVHGVDYYFVSTQEFERMIAADELLEYSTVYNQFKGIHKSQVRDALASGKDVIMRLDVQGAEKVRKMCPDAVLIFLAPESEEAWLLRLHTRNTETDEAFQVRFETAKKELEDAKKFDYVVINAHNQLDDAAQTILSIIEAEHHRTTPRRIQL</sequence>
<dbReference type="GO" id="GO:0004385">
    <property type="term" value="F:GMP kinase activity"/>
    <property type="evidence" value="ECO:0007669"/>
    <property type="project" value="UniProtKB-UniRule"/>
</dbReference>